<dbReference type="Proteomes" id="UP000288351">
    <property type="component" value="Unassembled WGS sequence"/>
</dbReference>
<dbReference type="PANTHER" id="PTHR35010:SF2">
    <property type="entry name" value="BLL4672 PROTEIN"/>
    <property type="match status" value="1"/>
</dbReference>
<sequence length="293" mass="31503">MLLGTAAYDPGVSGNELGQFLLARRSRLSPADVGLPRSRGRRVSGLRREEVAVLAGVSADYYARLEQGRERHPSGQVVDALARALHLDADACWHAYRLAGLVPAPRTSSACEDQVAPELLRLMDAFPAAVAYVINRRLDVLASNALADALLSPLADPRCMARSLFCDPAARELFADWHTVACDTVAALRLAHGHERHDPHMSALIDGLRAESEEFAALWSRQDVARLGSKTKTFRHPQAGLLTLVYQTFEVQDAPGQCLLVGTAEPGSPDAHRLALLDAHGAGGDQGVVAGQR</sequence>
<dbReference type="PROSITE" id="PS50943">
    <property type="entry name" value="HTH_CROC1"/>
    <property type="match status" value="1"/>
</dbReference>
<reference evidence="2 3" key="1">
    <citation type="journal article" date="2019" name="Microbiol. Resour. Announc.">
        <title>Draft Genome Sequence of the Most Traditional epsilon-Poly-l-Lysine Producer, Streptomyces albulus NBRC14147.</title>
        <authorList>
            <person name="Yamanaka K."/>
            <person name="Hamano Y."/>
        </authorList>
    </citation>
    <scope>NUCLEOTIDE SEQUENCE [LARGE SCALE GENOMIC DNA]</scope>
    <source>
        <strain evidence="2 3">NBRC 14147</strain>
    </source>
</reference>
<dbReference type="EMBL" id="BHXC01000007">
    <property type="protein sequence ID" value="GCB94400.1"/>
    <property type="molecule type" value="Genomic_DNA"/>
</dbReference>
<comment type="caution">
    <text evidence="2">The sequence shown here is derived from an EMBL/GenBank/DDBJ whole genome shotgun (WGS) entry which is preliminary data.</text>
</comment>
<gene>
    <name evidence="2" type="ORF">SALB_07199</name>
</gene>
<dbReference type="CDD" id="cd00093">
    <property type="entry name" value="HTH_XRE"/>
    <property type="match status" value="1"/>
</dbReference>
<dbReference type="AlphaFoldDB" id="A0A401R9Y2"/>
<evidence type="ECO:0000259" key="1">
    <source>
        <dbReference type="PROSITE" id="PS50943"/>
    </source>
</evidence>
<dbReference type="InterPro" id="IPR001387">
    <property type="entry name" value="Cro/C1-type_HTH"/>
</dbReference>
<dbReference type="SMART" id="SM00530">
    <property type="entry name" value="HTH_XRE"/>
    <property type="match status" value="1"/>
</dbReference>
<name>A0A401R9Y2_STRNR</name>
<proteinExistence type="predicted"/>
<evidence type="ECO:0000313" key="3">
    <source>
        <dbReference type="Proteomes" id="UP000288351"/>
    </source>
</evidence>
<feature type="domain" description="HTH cro/C1-type" evidence="1">
    <location>
        <begin position="45"/>
        <end position="92"/>
    </location>
</feature>
<protein>
    <submittedName>
        <fullName evidence="2">Transcriptional regulator</fullName>
    </submittedName>
</protein>
<organism evidence="2 3">
    <name type="scientific">Streptomyces noursei</name>
    <name type="common">Streptomyces albulus</name>
    <dbReference type="NCBI Taxonomy" id="1971"/>
    <lineage>
        <taxon>Bacteria</taxon>
        <taxon>Bacillati</taxon>
        <taxon>Actinomycetota</taxon>
        <taxon>Actinomycetes</taxon>
        <taxon>Kitasatosporales</taxon>
        <taxon>Streptomycetaceae</taxon>
        <taxon>Streptomyces</taxon>
    </lineage>
</organism>
<dbReference type="PANTHER" id="PTHR35010">
    <property type="entry name" value="BLL4672 PROTEIN-RELATED"/>
    <property type="match status" value="1"/>
</dbReference>
<dbReference type="GO" id="GO:0003677">
    <property type="term" value="F:DNA binding"/>
    <property type="evidence" value="ECO:0007669"/>
    <property type="project" value="InterPro"/>
</dbReference>
<dbReference type="Gene3D" id="1.10.260.40">
    <property type="entry name" value="lambda repressor-like DNA-binding domains"/>
    <property type="match status" value="1"/>
</dbReference>
<dbReference type="Gene3D" id="3.30.450.180">
    <property type="match status" value="1"/>
</dbReference>
<dbReference type="InterPro" id="IPR041413">
    <property type="entry name" value="MLTR_LBD"/>
</dbReference>
<dbReference type="SUPFAM" id="SSF47413">
    <property type="entry name" value="lambda repressor-like DNA-binding domains"/>
    <property type="match status" value="1"/>
</dbReference>
<evidence type="ECO:0000313" key="2">
    <source>
        <dbReference type="EMBL" id="GCB94400.1"/>
    </source>
</evidence>
<dbReference type="Pfam" id="PF13560">
    <property type="entry name" value="HTH_31"/>
    <property type="match status" value="1"/>
</dbReference>
<dbReference type="Pfam" id="PF17765">
    <property type="entry name" value="MLTR_LBD"/>
    <property type="match status" value="1"/>
</dbReference>
<dbReference type="InterPro" id="IPR010982">
    <property type="entry name" value="Lambda_DNA-bd_dom_sf"/>
</dbReference>
<accession>A0A401R9Y2</accession>